<feature type="region of interest" description="Disordered" evidence="2">
    <location>
        <begin position="221"/>
        <end position="250"/>
    </location>
</feature>
<feature type="compositionally biased region" description="Polar residues" evidence="2">
    <location>
        <begin position="370"/>
        <end position="393"/>
    </location>
</feature>
<dbReference type="AlphaFoldDB" id="A8N8Y1"/>
<accession>A8N8Y1</accession>
<dbReference type="STRING" id="240176.A8N8Y1"/>
<protein>
    <recommendedName>
        <fullName evidence="3">CCZ1/INTU/HSP4 first Longin domain-containing protein</fullName>
    </recommendedName>
</protein>
<feature type="region of interest" description="Disordered" evidence="2">
    <location>
        <begin position="552"/>
        <end position="574"/>
    </location>
</feature>
<feature type="compositionally biased region" description="Polar residues" evidence="2">
    <location>
        <begin position="293"/>
        <end position="304"/>
    </location>
</feature>
<comment type="caution">
    <text evidence="4">The sequence shown here is derived from an EMBL/GenBank/DDBJ whole genome shotgun (WGS) entry which is preliminary data.</text>
</comment>
<organism evidence="4 5">
    <name type="scientific">Coprinopsis cinerea (strain Okayama-7 / 130 / ATCC MYA-4618 / FGSC 9003)</name>
    <name type="common">Inky cap fungus</name>
    <name type="synonym">Hormographiella aspergillata</name>
    <dbReference type="NCBI Taxonomy" id="240176"/>
    <lineage>
        <taxon>Eukaryota</taxon>
        <taxon>Fungi</taxon>
        <taxon>Dikarya</taxon>
        <taxon>Basidiomycota</taxon>
        <taxon>Agaricomycotina</taxon>
        <taxon>Agaricomycetes</taxon>
        <taxon>Agaricomycetidae</taxon>
        <taxon>Agaricales</taxon>
        <taxon>Agaricineae</taxon>
        <taxon>Psathyrellaceae</taxon>
        <taxon>Coprinopsis</taxon>
    </lineage>
</organism>
<evidence type="ECO:0000313" key="5">
    <source>
        <dbReference type="Proteomes" id="UP000001861"/>
    </source>
</evidence>
<feature type="region of interest" description="Disordered" evidence="2">
    <location>
        <begin position="55"/>
        <end position="82"/>
    </location>
</feature>
<feature type="domain" description="CCZ1/INTU/HSP4 first Longin" evidence="3">
    <location>
        <begin position="2"/>
        <end position="115"/>
    </location>
</feature>
<dbReference type="OMA" id="EPNFWIH"/>
<dbReference type="InterPro" id="IPR013176">
    <property type="entry name" value="Ccz1"/>
</dbReference>
<dbReference type="GeneID" id="6007780"/>
<dbReference type="HOGENOM" id="CLU_012738_0_0_1"/>
<gene>
    <name evidence="4" type="ORF">CC1G_00856</name>
</gene>
<evidence type="ECO:0000256" key="2">
    <source>
        <dbReference type="SAM" id="MobiDB-lite"/>
    </source>
</evidence>
<feature type="compositionally biased region" description="Basic and acidic residues" evidence="2">
    <location>
        <begin position="60"/>
        <end position="76"/>
    </location>
</feature>
<dbReference type="InterPro" id="IPR043987">
    <property type="entry name" value="CCZ1/INTU/HSP4_longin_1"/>
</dbReference>
<sequence>MLRQIGLAKALVNFSELFDPHNDCETVHSQSRRMVMVSPEPNFWINASIELPKRLSQSSRSKEAASKKSKGKDKDTASSNKATAPAYDYDDGTVHDIVLQMQLLQGYEKFKLLHGSFASILAELGQEALELQLERFFTVWAWSWNLEEKPDILTTLGTPLHPYFSILIPLLDGYCSLLPEHVIPAMFINPYIIPSSRYTAEWFPIPLVQHLLSVIPPPTPPTVEENLSESVDTIRGSDPDSKSTDNGPGILDVMDVRKWNWPGYLTFGKNSSKSSSPPAQEEEAKANEEDSSPGETTPESTVASVQEDPRREESNTQVEVDPSALEDALSSDGISISSKTLRQQSAANTIKQVPSSQSGGGEAEARDDTGQSLLDPSSLGAVSSSPQSHTTISPHRPPTPPTPPPPPEFSLLRVHLASSSDPTLTRRRTIYYHIRNGMMLALLGLDETGQDGSGESEDDVLSLAAENAIELFDTVELNIQRASESKLAESLPSVTKILQPSDQFAISTGQYTVTNPGFSSNSSHLYNCRALLRRDSNILEVFSRGQNPQHWHISRRGLSTHDSPEDEAHHSSSGEMHLEVFRKEATLPDVDNVLASILRKSGVVESGLV</sequence>
<feature type="region of interest" description="Disordered" evidence="2">
    <location>
        <begin position="267"/>
        <end position="324"/>
    </location>
</feature>
<dbReference type="OrthoDB" id="240546at2759"/>
<keyword evidence="5" id="KW-1185">Reference proteome</keyword>
<dbReference type="PANTHER" id="PTHR13056:SF0">
    <property type="entry name" value="VACUOLAR FUSION PROTEIN CCZ1 HOMOLOG-RELATED"/>
    <property type="match status" value="1"/>
</dbReference>
<dbReference type="GO" id="GO:0035658">
    <property type="term" value="C:Mon1-Ccz1 complex"/>
    <property type="evidence" value="ECO:0007669"/>
    <property type="project" value="InterPro"/>
</dbReference>
<dbReference type="VEuPathDB" id="FungiDB:CC1G_00856"/>
<dbReference type="PANTHER" id="PTHR13056">
    <property type="entry name" value="VACUOLAR FUSION PROTEIN CCZ1 HOMOLOG-RELATED"/>
    <property type="match status" value="1"/>
</dbReference>
<dbReference type="Pfam" id="PF19031">
    <property type="entry name" value="Intu_longin_1"/>
    <property type="match status" value="1"/>
</dbReference>
<feature type="compositionally biased region" description="Polar residues" evidence="2">
    <location>
        <begin position="268"/>
        <end position="278"/>
    </location>
</feature>
<feature type="compositionally biased region" description="Polar residues" evidence="2">
    <location>
        <begin position="339"/>
        <end position="357"/>
    </location>
</feature>
<dbReference type="KEGG" id="cci:CC1G_00856"/>
<evidence type="ECO:0000256" key="1">
    <source>
        <dbReference type="ARBA" id="ARBA00005352"/>
    </source>
</evidence>
<dbReference type="InParanoid" id="A8N8Y1"/>
<evidence type="ECO:0000313" key="4">
    <source>
        <dbReference type="EMBL" id="EAU90472.2"/>
    </source>
</evidence>
<feature type="compositionally biased region" description="Basic and acidic residues" evidence="2">
    <location>
        <begin position="562"/>
        <end position="574"/>
    </location>
</feature>
<feature type="compositionally biased region" description="Pro residues" evidence="2">
    <location>
        <begin position="395"/>
        <end position="408"/>
    </location>
</feature>
<dbReference type="EMBL" id="AACS02000007">
    <property type="protein sequence ID" value="EAU90472.2"/>
    <property type="molecule type" value="Genomic_DNA"/>
</dbReference>
<reference evidence="4 5" key="1">
    <citation type="journal article" date="2010" name="Proc. Natl. Acad. Sci. U.S.A.">
        <title>Insights into evolution of multicellular fungi from the assembled chromosomes of the mushroom Coprinopsis cinerea (Coprinus cinereus).</title>
        <authorList>
            <person name="Stajich J.E."/>
            <person name="Wilke S.K."/>
            <person name="Ahren D."/>
            <person name="Au C.H."/>
            <person name="Birren B.W."/>
            <person name="Borodovsky M."/>
            <person name="Burns C."/>
            <person name="Canback B."/>
            <person name="Casselton L.A."/>
            <person name="Cheng C.K."/>
            <person name="Deng J."/>
            <person name="Dietrich F.S."/>
            <person name="Fargo D.C."/>
            <person name="Farman M.L."/>
            <person name="Gathman A.C."/>
            <person name="Goldberg J."/>
            <person name="Guigo R."/>
            <person name="Hoegger P.J."/>
            <person name="Hooker J.B."/>
            <person name="Huggins A."/>
            <person name="James T.Y."/>
            <person name="Kamada T."/>
            <person name="Kilaru S."/>
            <person name="Kodira C."/>
            <person name="Kues U."/>
            <person name="Kupfer D."/>
            <person name="Kwan H.S."/>
            <person name="Lomsadze A."/>
            <person name="Li W."/>
            <person name="Lilly W.W."/>
            <person name="Ma L.J."/>
            <person name="Mackey A.J."/>
            <person name="Manning G."/>
            <person name="Martin F."/>
            <person name="Muraguchi H."/>
            <person name="Natvig D.O."/>
            <person name="Palmerini H."/>
            <person name="Ramesh M.A."/>
            <person name="Rehmeyer C.J."/>
            <person name="Roe B.A."/>
            <person name="Shenoy N."/>
            <person name="Stanke M."/>
            <person name="Ter-Hovhannisyan V."/>
            <person name="Tunlid A."/>
            <person name="Velagapudi R."/>
            <person name="Vision T.J."/>
            <person name="Zeng Q."/>
            <person name="Zolan M.E."/>
            <person name="Pukkila P.J."/>
        </authorList>
    </citation>
    <scope>NUCLEOTIDE SEQUENCE [LARGE SCALE GENOMIC DNA]</scope>
    <source>
        <strain evidence="5">Okayama-7 / 130 / ATCC MYA-4618 / FGSC 9003</strain>
    </source>
</reference>
<feature type="region of interest" description="Disordered" evidence="2">
    <location>
        <begin position="339"/>
        <end position="410"/>
    </location>
</feature>
<comment type="similarity">
    <text evidence="1">Belongs to the CCZ1 family.</text>
</comment>
<dbReference type="RefSeq" id="XP_001831309.2">
    <property type="nucleotide sequence ID" value="XM_001831257.2"/>
</dbReference>
<dbReference type="GO" id="GO:0016192">
    <property type="term" value="P:vesicle-mediated transport"/>
    <property type="evidence" value="ECO:0007669"/>
    <property type="project" value="InterPro"/>
</dbReference>
<name>A8N8Y1_COPC7</name>
<proteinExistence type="inferred from homology"/>
<dbReference type="eggNOG" id="KOG2622">
    <property type="taxonomic scope" value="Eukaryota"/>
</dbReference>
<evidence type="ECO:0000259" key="3">
    <source>
        <dbReference type="Pfam" id="PF19031"/>
    </source>
</evidence>
<dbReference type="Proteomes" id="UP000001861">
    <property type="component" value="Unassembled WGS sequence"/>
</dbReference>